<dbReference type="RefSeq" id="WP_126582160.1">
    <property type="nucleotide sequence ID" value="NZ_BIFR01000002.1"/>
</dbReference>
<evidence type="ECO:0000256" key="1">
    <source>
        <dbReference type="ARBA" id="ARBA00008520"/>
    </source>
</evidence>
<comment type="caution">
    <text evidence="5">The sequence shown here is derived from an EMBL/GenBank/DDBJ whole genome shotgun (WGS) entry which is preliminary data.</text>
</comment>
<evidence type="ECO:0000313" key="6">
    <source>
        <dbReference type="Proteomes" id="UP000287352"/>
    </source>
</evidence>
<reference evidence="6" key="1">
    <citation type="submission" date="2018-12" db="EMBL/GenBank/DDBJ databases">
        <title>Tengunoibacter tsumagoiensis gen. nov., sp. nov., Dictyobacter kobayashii sp. nov., D. alpinus sp. nov., and D. joshuensis sp. nov. and description of Dictyobacteraceae fam. nov. within the order Ktedonobacterales isolated from Tengu-no-mugimeshi.</title>
        <authorList>
            <person name="Wang C.M."/>
            <person name="Zheng Y."/>
            <person name="Sakai Y."/>
            <person name="Toyoda A."/>
            <person name="Minakuchi Y."/>
            <person name="Abe K."/>
            <person name="Yokota A."/>
            <person name="Yabe S."/>
        </authorList>
    </citation>
    <scope>NUCLEOTIDE SEQUENCE [LARGE SCALE GENOMIC DNA]</scope>
    <source>
        <strain evidence="6">Uno3</strain>
    </source>
</reference>
<feature type="chain" id="PRO_5019503290" evidence="4">
    <location>
        <begin position="23"/>
        <end position="419"/>
    </location>
</feature>
<feature type="signal peptide" evidence="4">
    <location>
        <begin position="1"/>
        <end position="22"/>
    </location>
</feature>
<protein>
    <submittedName>
        <fullName evidence="5">Sugar ABC transporter substrate-binding protein</fullName>
    </submittedName>
</protein>
<name>A0A402A6E9_9CHLR</name>
<comment type="similarity">
    <text evidence="1">Belongs to the bacterial solute-binding protein 1 family.</text>
</comment>
<dbReference type="InterPro" id="IPR006059">
    <property type="entry name" value="SBP"/>
</dbReference>
<dbReference type="Pfam" id="PF01547">
    <property type="entry name" value="SBP_bac_1"/>
    <property type="match status" value="1"/>
</dbReference>
<keyword evidence="2" id="KW-0813">Transport</keyword>
<proteinExistence type="inferred from homology"/>
<dbReference type="PROSITE" id="PS51257">
    <property type="entry name" value="PROKAR_LIPOPROTEIN"/>
    <property type="match status" value="1"/>
</dbReference>
<evidence type="ECO:0000256" key="2">
    <source>
        <dbReference type="ARBA" id="ARBA00022448"/>
    </source>
</evidence>
<dbReference type="EMBL" id="BIFR01000002">
    <property type="protein sequence ID" value="GCE14606.1"/>
    <property type="molecule type" value="Genomic_DNA"/>
</dbReference>
<evidence type="ECO:0000313" key="5">
    <source>
        <dbReference type="EMBL" id="GCE14606.1"/>
    </source>
</evidence>
<dbReference type="PANTHER" id="PTHR30061">
    <property type="entry name" value="MALTOSE-BINDING PERIPLASMIC PROTEIN"/>
    <property type="match status" value="1"/>
</dbReference>
<keyword evidence="6" id="KW-1185">Reference proteome</keyword>
<dbReference type="AlphaFoldDB" id="A0A402A6E9"/>
<dbReference type="Proteomes" id="UP000287352">
    <property type="component" value="Unassembled WGS sequence"/>
</dbReference>
<dbReference type="OrthoDB" id="9766758at2"/>
<dbReference type="GO" id="GO:0055052">
    <property type="term" value="C:ATP-binding cassette (ABC) transporter complex, substrate-binding subunit-containing"/>
    <property type="evidence" value="ECO:0007669"/>
    <property type="project" value="TreeGrafter"/>
</dbReference>
<organism evidence="5 6">
    <name type="scientific">Tengunoibacter tsumagoiensis</name>
    <dbReference type="NCBI Taxonomy" id="2014871"/>
    <lineage>
        <taxon>Bacteria</taxon>
        <taxon>Bacillati</taxon>
        <taxon>Chloroflexota</taxon>
        <taxon>Ktedonobacteria</taxon>
        <taxon>Ktedonobacterales</taxon>
        <taxon>Dictyobacteraceae</taxon>
        <taxon>Tengunoibacter</taxon>
    </lineage>
</organism>
<dbReference type="SUPFAM" id="SSF53850">
    <property type="entry name" value="Periplasmic binding protein-like II"/>
    <property type="match status" value="1"/>
</dbReference>
<dbReference type="GO" id="GO:0042956">
    <property type="term" value="P:maltodextrin transmembrane transport"/>
    <property type="evidence" value="ECO:0007669"/>
    <property type="project" value="TreeGrafter"/>
</dbReference>
<evidence type="ECO:0000256" key="4">
    <source>
        <dbReference type="SAM" id="SignalP"/>
    </source>
</evidence>
<dbReference type="PANTHER" id="PTHR30061:SF50">
    <property type="entry name" value="MALTOSE_MALTODEXTRIN-BINDING PERIPLASMIC PROTEIN"/>
    <property type="match status" value="1"/>
</dbReference>
<evidence type="ECO:0000256" key="3">
    <source>
        <dbReference type="ARBA" id="ARBA00022729"/>
    </source>
</evidence>
<keyword evidence="3 4" id="KW-0732">Signal</keyword>
<dbReference type="GO" id="GO:0015768">
    <property type="term" value="P:maltose transport"/>
    <property type="evidence" value="ECO:0007669"/>
    <property type="project" value="TreeGrafter"/>
</dbReference>
<gene>
    <name evidence="5" type="ORF">KTT_44650</name>
</gene>
<sequence>MKQRLAPIFAVFTILAMLFLSACGGDTKSSGPVQLTFWYNEGKNEEAAVLKVVNDFNTSHPNIHVKAEYIDFNSEHDKFVTAAAGGSGAPDIIRIQPAWTSELAKKGFLLNLDGKIDGVDDFLPSVMSYGKYNGGLYSLPEVTDFLAMCYNKDLLQKAGIANPPTTFDELRADLKKLTNAQQNKYGFATSGGSWFVLPFIYAYGGDQISNDESKIYINQPASVTGFSSLVDILNKDKTAQPLDLTNGYNNMNTGFKNGDVAIIFQGPWQVTDLLTGPAFQGSNSGNFGVAPIPVASAGDVPRSPIGGQSHAIYAGTAHPAEALEFLNYFDSKDSLAAIAKANGTLPARQSAYTPEVLQNPVVKAFNPLISTGKNVPINPVSPQLNTPLDKDIQNALAGKQDPADALNQVATDWKPLINQ</sequence>
<dbReference type="GO" id="GO:1901982">
    <property type="term" value="F:maltose binding"/>
    <property type="evidence" value="ECO:0007669"/>
    <property type="project" value="TreeGrafter"/>
</dbReference>
<accession>A0A402A6E9</accession>
<dbReference type="Gene3D" id="3.40.190.10">
    <property type="entry name" value="Periplasmic binding protein-like II"/>
    <property type="match status" value="1"/>
</dbReference>